<evidence type="ECO:0000256" key="1">
    <source>
        <dbReference type="SAM" id="MobiDB-lite"/>
    </source>
</evidence>
<protein>
    <submittedName>
        <fullName evidence="3">Stage III sporulation protein AF</fullName>
    </submittedName>
</protein>
<evidence type="ECO:0000256" key="2">
    <source>
        <dbReference type="SAM" id="Phobius"/>
    </source>
</evidence>
<comment type="caution">
    <text evidence="3">The sequence shown here is derived from an EMBL/GenBank/DDBJ whole genome shotgun (WGS) entry which is preliminary data.</text>
</comment>
<keyword evidence="2" id="KW-0472">Membrane</keyword>
<dbReference type="NCBIfam" id="TIGR02896">
    <property type="entry name" value="spore_III_AF"/>
    <property type="match status" value="1"/>
</dbReference>
<sequence>MEFVGGWLKQIILLVLVATFFDLLLPNHSMERYVKLVMGLLIILAILNPIFSLLDKNLDLASFTAESQGVPEGNVTDLSTIRREGEALQKTQEQLVLSQVQQKLAESIKQDVERQFDVRVVRSEVSVSQAGEKESPAIQRVRLVISPRRNEGEGGEVMPVQPVEPVVIGPDQPASAERDSPSPRAPSRIASYLQQKWELSPEQVHVAWEDAS</sequence>
<name>A0A2T0LDB0_9BACL</name>
<dbReference type="Proteomes" id="UP000237797">
    <property type="component" value="Unassembled WGS sequence"/>
</dbReference>
<keyword evidence="4" id="KW-1185">Reference proteome</keyword>
<evidence type="ECO:0000313" key="4">
    <source>
        <dbReference type="Proteomes" id="UP000237797"/>
    </source>
</evidence>
<dbReference type="EMBL" id="PVNE01000020">
    <property type="protein sequence ID" value="PRX39805.1"/>
    <property type="molecule type" value="Genomic_DNA"/>
</dbReference>
<feature type="transmembrane region" description="Helical" evidence="2">
    <location>
        <begin position="36"/>
        <end position="54"/>
    </location>
</feature>
<dbReference type="InterPro" id="IPR014245">
    <property type="entry name" value="Spore_III_AF"/>
</dbReference>
<dbReference type="RefSeq" id="WP_170070503.1">
    <property type="nucleotide sequence ID" value="NZ_PVNE01000020.1"/>
</dbReference>
<organism evidence="3 4">
    <name type="scientific">Planifilum fimeticola</name>
    <dbReference type="NCBI Taxonomy" id="201975"/>
    <lineage>
        <taxon>Bacteria</taxon>
        <taxon>Bacillati</taxon>
        <taxon>Bacillota</taxon>
        <taxon>Bacilli</taxon>
        <taxon>Bacillales</taxon>
        <taxon>Thermoactinomycetaceae</taxon>
        <taxon>Planifilum</taxon>
    </lineage>
</organism>
<gene>
    <name evidence="3" type="ORF">CLV97_12049</name>
</gene>
<feature type="region of interest" description="Disordered" evidence="1">
    <location>
        <begin position="150"/>
        <end position="187"/>
    </location>
</feature>
<keyword evidence="2" id="KW-0812">Transmembrane</keyword>
<dbReference type="AlphaFoldDB" id="A0A2T0LDB0"/>
<proteinExistence type="predicted"/>
<feature type="compositionally biased region" description="Low complexity" evidence="1">
    <location>
        <begin position="156"/>
        <end position="167"/>
    </location>
</feature>
<keyword evidence="2" id="KW-1133">Transmembrane helix</keyword>
<accession>A0A2T0LDB0</accession>
<evidence type="ECO:0000313" key="3">
    <source>
        <dbReference type="EMBL" id="PRX39805.1"/>
    </source>
</evidence>
<dbReference type="Pfam" id="PF09581">
    <property type="entry name" value="Spore_III_AF"/>
    <property type="match status" value="1"/>
</dbReference>
<feature type="transmembrane region" description="Helical" evidence="2">
    <location>
        <begin position="6"/>
        <end position="24"/>
    </location>
</feature>
<reference evidence="3 4" key="1">
    <citation type="submission" date="2018-03" db="EMBL/GenBank/DDBJ databases">
        <title>Genomic Encyclopedia of Archaeal and Bacterial Type Strains, Phase II (KMG-II): from individual species to whole genera.</title>
        <authorList>
            <person name="Goeker M."/>
        </authorList>
    </citation>
    <scope>NUCLEOTIDE SEQUENCE [LARGE SCALE GENOMIC DNA]</scope>
    <source>
        <strain evidence="3 4">DSM 44946</strain>
    </source>
</reference>